<dbReference type="SUPFAM" id="SSF53383">
    <property type="entry name" value="PLP-dependent transferases"/>
    <property type="match status" value="1"/>
</dbReference>
<dbReference type="Proteomes" id="UP001139347">
    <property type="component" value="Unassembled WGS sequence"/>
</dbReference>
<reference evidence="6" key="1">
    <citation type="submission" date="2022-04" db="EMBL/GenBank/DDBJ databases">
        <title>Paenibacillus mangrovi sp. nov., a novel endophytic bacterium isolated from bark of Kandelia candel.</title>
        <authorList>
            <person name="Tuo L."/>
        </authorList>
    </citation>
    <scope>NUCLEOTIDE SEQUENCE</scope>
    <source>
        <strain evidence="6">KQZ6P-2</strain>
    </source>
</reference>
<comment type="caution">
    <text evidence="6">The sequence shown here is derived from an EMBL/GenBank/DDBJ whole genome shotgun (WGS) entry which is preliminary data.</text>
</comment>
<feature type="active site" description="Proton acceptor" evidence="3">
    <location>
        <position position="185"/>
    </location>
</feature>
<dbReference type="GO" id="GO:0008483">
    <property type="term" value="F:transaminase activity"/>
    <property type="evidence" value="ECO:0007669"/>
    <property type="project" value="UniProtKB-KW"/>
</dbReference>
<evidence type="ECO:0000256" key="4">
    <source>
        <dbReference type="PIRSR" id="PIRSR000390-2"/>
    </source>
</evidence>
<dbReference type="FunFam" id="3.40.640.10:FF:000089">
    <property type="entry name" value="Aminotransferase, DegT/DnrJ/EryC1/StrS family"/>
    <property type="match status" value="1"/>
</dbReference>
<accession>A0A9X1WR31</accession>
<dbReference type="PIRSF" id="PIRSF000390">
    <property type="entry name" value="PLP_StrS"/>
    <property type="match status" value="1"/>
</dbReference>
<feature type="modified residue" description="N6-(pyridoxal phosphate)lysine" evidence="4">
    <location>
        <position position="185"/>
    </location>
</feature>
<proteinExistence type="inferred from homology"/>
<name>A0A9X1WR31_9BACL</name>
<comment type="similarity">
    <text evidence="2 5">Belongs to the DegT/DnrJ/EryC1 family.</text>
</comment>
<dbReference type="InterPro" id="IPR015421">
    <property type="entry name" value="PyrdxlP-dep_Trfase_major"/>
</dbReference>
<dbReference type="Pfam" id="PF01041">
    <property type="entry name" value="DegT_DnrJ_EryC1"/>
    <property type="match status" value="1"/>
</dbReference>
<protein>
    <submittedName>
        <fullName evidence="6">DegT/DnrJ/EryC1/StrS family aminotransferase</fullName>
    </submittedName>
</protein>
<evidence type="ECO:0000256" key="2">
    <source>
        <dbReference type="ARBA" id="ARBA00037999"/>
    </source>
</evidence>
<dbReference type="Gene3D" id="3.40.640.10">
    <property type="entry name" value="Type I PLP-dependent aspartate aminotransferase-like (Major domain)"/>
    <property type="match status" value="1"/>
</dbReference>
<evidence type="ECO:0000313" key="6">
    <source>
        <dbReference type="EMBL" id="MCJ8013524.1"/>
    </source>
</evidence>
<sequence length="364" mass="41113">MVPFLDLQAVNTRFQQEIEDAFERVLSSGMYILGNEVKAFEQEYAAFCKVKHCIGVSDGLNALKLAIQAYHIGKDDEVIVPANTFIASILAISANGALPVLVEPDPDSYHIRASEIEKKITRKTKAIMVVHLYGQIAEMDEILSIAAKYNLIVIEDAAQAHGAYYKGKRAGSLGDSAGFSFYPGKNLGAMGDGGAVTTNNDVLAERLKALRNYGSQIKYENIYKGMNSRLDELQAAVLRIKLKHLDEDNQKRRLVAEFYRKNIDNRQVVLPELYGNDVSRHVWHLFVIRTMDRYKLSKYLRGKGIETLIHYPIPPHKQKAYAEWHDRVYPITEKLHNEVLSLPISPVMSEEQMELVVEAMNAFK</sequence>
<keyword evidence="6" id="KW-0808">Transferase</keyword>
<dbReference type="InterPro" id="IPR000653">
    <property type="entry name" value="DegT/StrS_aminotransferase"/>
</dbReference>
<dbReference type="EMBL" id="JALIRP010000007">
    <property type="protein sequence ID" value="MCJ8013524.1"/>
    <property type="molecule type" value="Genomic_DNA"/>
</dbReference>
<dbReference type="CDD" id="cd00616">
    <property type="entry name" value="AHBA_syn"/>
    <property type="match status" value="1"/>
</dbReference>
<keyword evidence="1 4" id="KW-0663">Pyridoxal phosphate</keyword>
<dbReference type="GO" id="GO:0030170">
    <property type="term" value="F:pyridoxal phosphate binding"/>
    <property type="evidence" value="ECO:0007669"/>
    <property type="project" value="UniProtKB-ARBA"/>
</dbReference>
<keyword evidence="7" id="KW-1185">Reference proteome</keyword>
<dbReference type="PANTHER" id="PTHR30244:SF36">
    <property type="entry name" value="3-OXO-GLUCOSE-6-PHOSPHATE:GLUTAMATE AMINOTRANSFERASE"/>
    <property type="match status" value="1"/>
</dbReference>
<dbReference type="InterPro" id="IPR015424">
    <property type="entry name" value="PyrdxlP-dep_Trfase"/>
</dbReference>
<evidence type="ECO:0000256" key="5">
    <source>
        <dbReference type="RuleBase" id="RU004508"/>
    </source>
</evidence>
<dbReference type="InterPro" id="IPR015422">
    <property type="entry name" value="PyrdxlP-dep_Trfase_small"/>
</dbReference>
<evidence type="ECO:0000256" key="3">
    <source>
        <dbReference type="PIRSR" id="PIRSR000390-1"/>
    </source>
</evidence>
<dbReference type="PANTHER" id="PTHR30244">
    <property type="entry name" value="TRANSAMINASE"/>
    <property type="match status" value="1"/>
</dbReference>
<dbReference type="AlphaFoldDB" id="A0A9X1WR31"/>
<dbReference type="RefSeq" id="WP_244727072.1">
    <property type="nucleotide sequence ID" value="NZ_JALIRP010000007.1"/>
</dbReference>
<organism evidence="6 7">
    <name type="scientific">Paenibacillus mangrovi</name>
    <dbReference type="NCBI Taxonomy" id="2931978"/>
    <lineage>
        <taxon>Bacteria</taxon>
        <taxon>Bacillati</taxon>
        <taxon>Bacillota</taxon>
        <taxon>Bacilli</taxon>
        <taxon>Bacillales</taxon>
        <taxon>Paenibacillaceae</taxon>
        <taxon>Paenibacillus</taxon>
    </lineage>
</organism>
<keyword evidence="6" id="KW-0032">Aminotransferase</keyword>
<dbReference type="Gene3D" id="3.90.1150.10">
    <property type="entry name" value="Aspartate Aminotransferase, domain 1"/>
    <property type="match status" value="1"/>
</dbReference>
<evidence type="ECO:0000256" key="1">
    <source>
        <dbReference type="ARBA" id="ARBA00022898"/>
    </source>
</evidence>
<evidence type="ECO:0000313" key="7">
    <source>
        <dbReference type="Proteomes" id="UP001139347"/>
    </source>
</evidence>
<gene>
    <name evidence="6" type="ORF">MUG84_17505</name>
</gene>
<dbReference type="GO" id="GO:0000271">
    <property type="term" value="P:polysaccharide biosynthetic process"/>
    <property type="evidence" value="ECO:0007669"/>
    <property type="project" value="TreeGrafter"/>
</dbReference>